<feature type="region of interest" description="Disordered" evidence="1">
    <location>
        <begin position="1"/>
        <end position="219"/>
    </location>
</feature>
<evidence type="ECO:0000313" key="2">
    <source>
        <dbReference type="EMBL" id="KAB7057876.1"/>
    </source>
</evidence>
<proteinExistence type="predicted"/>
<evidence type="ECO:0000256" key="1">
    <source>
        <dbReference type="SAM" id="MobiDB-lite"/>
    </source>
</evidence>
<accession>A0A6G0H0J8</accession>
<comment type="caution">
    <text evidence="3">The sequence shown here is derived from an EMBL/GenBank/DDBJ whole genome shotgun (WGS) entry which is preliminary data.</text>
</comment>
<protein>
    <submittedName>
        <fullName evidence="3">Uncharacterized protein</fullName>
    </submittedName>
</protein>
<evidence type="ECO:0000313" key="4">
    <source>
        <dbReference type="Proteomes" id="UP000432196"/>
    </source>
</evidence>
<feature type="compositionally biased region" description="Basic residues" evidence="1">
    <location>
        <begin position="205"/>
        <end position="219"/>
    </location>
</feature>
<feature type="compositionally biased region" description="Basic and acidic residues" evidence="1">
    <location>
        <begin position="51"/>
        <end position="67"/>
    </location>
</feature>
<dbReference type="AlphaFoldDB" id="A0A6G0H0J8"/>
<dbReference type="Proteomes" id="UP000432196">
    <property type="component" value="Unassembled WGS sequence"/>
</dbReference>
<feature type="compositionally biased region" description="Basic residues" evidence="1">
    <location>
        <begin position="144"/>
        <end position="171"/>
    </location>
</feature>
<name>A0A6G0H0J8_BIFLN</name>
<feature type="compositionally biased region" description="Pro residues" evidence="1">
    <location>
        <begin position="186"/>
        <end position="198"/>
    </location>
</feature>
<dbReference type="Proteomes" id="UP000467387">
    <property type="component" value="Unassembled WGS sequence"/>
</dbReference>
<reference evidence="4 5" key="1">
    <citation type="journal article" date="2019" name="Nat. Med.">
        <title>A library of human gut bacterial isolates paired with longitudinal multiomics data enables mechanistic microbiome research.</title>
        <authorList>
            <person name="Poyet M."/>
            <person name="Groussin M."/>
            <person name="Gibbons S.M."/>
            <person name="Avila-Pacheco J."/>
            <person name="Jiang X."/>
            <person name="Kearney S.M."/>
            <person name="Perrotta A.R."/>
            <person name="Berdy B."/>
            <person name="Zhao S."/>
            <person name="Lieberman T.D."/>
            <person name="Swanson P.K."/>
            <person name="Smith M."/>
            <person name="Roesemann S."/>
            <person name="Alexander J.E."/>
            <person name="Rich S.A."/>
            <person name="Livny J."/>
            <person name="Vlamakis H."/>
            <person name="Clish C."/>
            <person name="Bullock K."/>
            <person name="Deik A."/>
            <person name="Scott J."/>
            <person name="Pierce K.A."/>
            <person name="Xavier R.J."/>
            <person name="Alm E.J."/>
        </authorList>
    </citation>
    <scope>NUCLEOTIDE SEQUENCE [LARGE SCALE GENOMIC DNA]</scope>
    <source>
        <strain evidence="3 4">BIOML-A201</strain>
        <strain evidence="2 5">BIOML-A210</strain>
    </source>
</reference>
<dbReference type="EMBL" id="WDWU01000002">
    <property type="protein sequence ID" value="KAB7057876.1"/>
    <property type="molecule type" value="Genomic_DNA"/>
</dbReference>
<sequence length="219" mass="24112">MDARRHQRPGHAGRGVGDGRAQQDRCAEQSGRLVGEQRAQRFETSPGSHGAQDDARRHGGIRADRQRAAGVGEPFRIRMADRGASGTAVRAHQPHAVGDGCRERRDQRGQLWHGVGPFIGSGRCRAVARGPGSRAPTSPEARNHRSSRRNRRRNGIRRPSGRNPSPKRSRRACTSTVAVPACSAPAPAPQPLRPPPALSFPRRPCSSRRWRRSPCPWRR</sequence>
<gene>
    <name evidence="3" type="ORF">GBI83_05945</name>
    <name evidence="2" type="ORF">GBI87_01270</name>
</gene>
<feature type="compositionally biased region" description="Basic residues" evidence="1">
    <location>
        <begin position="1"/>
        <end position="11"/>
    </location>
</feature>
<organism evidence="3 4">
    <name type="scientific">Bifidobacterium longum</name>
    <dbReference type="NCBI Taxonomy" id="216816"/>
    <lineage>
        <taxon>Bacteria</taxon>
        <taxon>Bacillati</taxon>
        <taxon>Actinomycetota</taxon>
        <taxon>Actinomycetes</taxon>
        <taxon>Bifidobacteriales</taxon>
        <taxon>Bifidobacteriaceae</taxon>
        <taxon>Bifidobacterium</taxon>
    </lineage>
</organism>
<evidence type="ECO:0000313" key="5">
    <source>
        <dbReference type="Proteomes" id="UP000467387"/>
    </source>
</evidence>
<dbReference type="EMBL" id="WDWL01000006">
    <property type="protein sequence ID" value="KAB7072944.1"/>
    <property type="molecule type" value="Genomic_DNA"/>
</dbReference>
<evidence type="ECO:0000313" key="3">
    <source>
        <dbReference type="EMBL" id="KAB7072944.1"/>
    </source>
</evidence>